<name>A0AA37IKU3_9BURK</name>
<evidence type="ECO:0000313" key="3">
    <source>
        <dbReference type="Proteomes" id="UP001055111"/>
    </source>
</evidence>
<accession>A0AA37IKU3</accession>
<dbReference type="Proteomes" id="UP001055111">
    <property type="component" value="Unassembled WGS sequence"/>
</dbReference>
<dbReference type="RefSeq" id="WP_238214930.1">
    <property type="nucleotide sequence ID" value="NZ_BPUS01000014.1"/>
</dbReference>
<feature type="region of interest" description="Disordered" evidence="1">
    <location>
        <begin position="1"/>
        <end position="23"/>
    </location>
</feature>
<proteinExistence type="predicted"/>
<dbReference type="AlphaFoldDB" id="A0AA37IKU3"/>
<evidence type="ECO:0000313" key="2">
    <source>
        <dbReference type="EMBL" id="GJH28145.1"/>
    </source>
</evidence>
<organism evidence="2 3">
    <name type="scientific">Caballeronia novacaledonica</name>
    <dbReference type="NCBI Taxonomy" id="1544861"/>
    <lineage>
        <taxon>Bacteria</taxon>
        <taxon>Pseudomonadati</taxon>
        <taxon>Pseudomonadota</taxon>
        <taxon>Betaproteobacteria</taxon>
        <taxon>Burkholderiales</taxon>
        <taxon>Burkholderiaceae</taxon>
        <taxon>Caballeronia</taxon>
    </lineage>
</organism>
<feature type="compositionally biased region" description="Basic residues" evidence="1">
    <location>
        <begin position="10"/>
        <end position="21"/>
    </location>
</feature>
<protein>
    <submittedName>
        <fullName evidence="2">Uncharacterized protein</fullName>
    </submittedName>
</protein>
<dbReference type="EMBL" id="BPUS01000014">
    <property type="protein sequence ID" value="GJH28145.1"/>
    <property type="molecule type" value="Genomic_DNA"/>
</dbReference>
<comment type="caution">
    <text evidence="2">The sequence shown here is derived from an EMBL/GenBank/DDBJ whole genome shotgun (WGS) entry which is preliminary data.</text>
</comment>
<sequence>MQPSPSSASHNRRTRRPRFSPRQRLPCITSNAISTARLDPPRYINLPGATKMRDSIFQTTRFPTDEHARLLAVFEAARRAAQAEAEHGDDAEERDELYDREFARQLDVHGVTHEQARGVRVILRGCDGARRREVAADRQLREQAAAAERAASRQAERARTPDLFERNAIAVIGALTDWHIAFEADASGTLSSVAVQGWRATSRFVGKPQGEFYVLRWTRQDGRSATGEGTWAWPDAVEHVACMALASHSLKVRDAFIRAALQATAFAAMTDDDRRHRAALCSLADIADPAPFVPSIAA</sequence>
<gene>
    <name evidence="2" type="ORF">CBA19CS42_26535</name>
</gene>
<evidence type="ECO:0000256" key="1">
    <source>
        <dbReference type="SAM" id="MobiDB-lite"/>
    </source>
</evidence>
<reference evidence="2" key="1">
    <citation type="submission" date="2022-09" db="EMBL/GenBank/DDBJ databases">
        <title>Isolation and characterization of 3-chlorobenzoate degrading bacteria from soils in Shizuoka.</title>
        <authorList>
            <person name="Ifat A."/>
            <person name="Ogawa N."/>
            <person name="Kimbara K."/>
            <person name="Moriuchi R."/>
            <person name="Dohra H."/>
            <person name="Shintani M."/>
        </authorList>
    </citation>
    <scope>NUCLEOTIDE SEQUENCE</scope>
    <source>
        <strain evidence="2">19CS4-2</strain>
    </source>
</reference>